<keyword evidence="7 8" id="KW-0472">Membrane</keyword>
<evidence type="ECO:0000256" key="1">
    <source>
        <dbReference type="ARBA" id="ARBA00004141"/>
    </source>
</evidence>
<sequence>MFDIYRNLELKNDWLILTVAAFTTLANGLVPVVISILTGRVFNLLKFLGTDTYKTKSEFVHELTLRSFSIAAVAACVIPISWVSISCWMAIGERQGFRIRSSLLSFYFDRDLQWYDANQNIEGEFIQVNRCVEEVRASSAEASAIISQNIVSIIALIATSMYYSWSLTLIILCSLPLLVILVVWFSKKVEKFSKLENAESTNASSILAWSLSAFQMIRLFDTSYLEQANFETSIFKCRKFFVKSCLFAALNASSLRFLVLCMFVQGFWFGNTQIKRGNLDAGDVVTCFSSCLLLGSSLSGTLQQIVTIQKGKVAMQRINGFILPKDTLTDMWEKRNSIISSTSSIGLSPIFCEGDIVFDNISFAYPTRPDDYILKNVSIHIRSGVTSFIVGKSGSGKSTLASLLLKMYSNYTGDIKFGRYNLQSLDDSWLTENITLVEQSCTLFNGTLKNNITIANKDASDDDVRKACQFALLNSALHNLSDGVNTLLGRHGVTLSGGQQQRVALARAYLRDTPVLILDESLSALDAMSRELIVEAIRHWRNGKSTIVLTHEYSQIKENDYVYLMDEGAVVESGFKHELLAKSDSYFTQLNYLQNFITEPPTSPDAQLPYSPGCNSAYACNPISRFSRFFFDTVGLDTYHNNPTVYNSKKRIRPNAERIDPANIKRELQNSQKGDLEENRKPGLMKLSCILKKMTYSMPKRRYLLLGLLFSAIAGISNPLFSYTFSKLLTGIAQDGSNNNSSFYLMKWSIIVLSLAAVDGVSTFFKDFLLGYCSELWITQLRIDAMSKISRCSLEWFGLPNNNSSELNSLIMNDLRDLRGLASEFLSAITTLIFVAFVGLIWAIAAGWKLSLVCISLFPAFLLFSGVYGSLLQVYETTYKNEIAELETKAHEIVTFGIVGESGSGKSTLSLLLTRLYSVPDGRISIGKTDINRWDEEALRRQISIVEQKPKFFDGTVRENLVYGMKKTVSVSELSSVLRSVALSSFVRSLPYGLDTRIHLGLMSGGQAQRLSIARALLRDPKIMILDECTSALDATNSFAIAELIKSVLIDVTVIVITHSEQMMQVCDRLLVINKGKVKEEGSFSELLERRGELYRIVSSSKG</sequence>
<keyword evidence="2" id="KW-0813">Transport</keyword>
<keyword evidence="3 8" id="KW-0812">Transmembrane</keyword>
<evidence type="ECO:0000256" key="4">
    <source>
        <dbReference type="ARBA" id="ARBA00022741"/>
    </source>
</evidence>
<dbReference type="InterPro" id="IPR011527">
    <property type="entry name" value="ABC1_TM_dom"/>
</dbReference>
<dbReference type="GO" id="GO:0140359">
    <property type="term" value="F:ABC-type transporter activity"/>
    <property type="evidence" value="ECO:0007669"/>
    <property type="project" value="InterPro"/>
</dbReference>
<keyword evidence="6 8" id="KW-1133">Transmembrane helix</keyword>
<dbReference type="InterPro" id="IPR003593">
    <property type="entry name" value="AAA+_ATPase"/>
</dbReference>
<evidence type="ECO:0000259" key="9">
    <source>
        <dbReference type="PROSITE" id="PS50893"/>
    </source>
</evidence>
<dbReference type="GO" id="GO:0005737">
    <property type="term" value="C:cytoplasm"/>
    <property type="evidence" value="ECO:0007669"/>
    <property type="project" value="UniProtKB-ARBA"/>
</dbReference>
<keyword evidence="12" id="KW-1185">Reference proteome</keyword>
<feature type="domain" description="ABC transmembrane type-1" evidence="10">
    <location>
        <begin position="705"/>
        <end position="895"/>
    </location>
</feature>
<evidence type="ECO:0000256" key="5">
    <source>
        <dbReference type="ARBA" id="ARBA00022840"/>
    </source>
</evidence>
<protein>
    <submittedName>
        <fullName evidence="11">WGS project CCBQ000000000 data, contig 00015</fullName>
    </submittedName>
</protein>
<evidence type="ECO:0000313" key="12">
    <source>
        <dbReference type="Proteomes" id="UP000031516"/>
    </source>
</evidence>
<accession>A0A0A8LCX5</accession>
<feature type="transmembrane region" description="Helical" evidence="8">
    <location>
        <begin position="703"/>
        <end position="725"/>
    </location>
</feature>
<keyword evidence="5" id="KW-0067">ATP-binding</keyword>
<dbReference type="Gene3D" id="3.40.50.300">
    <property type="entry name" value="P-loop containing nucleotide triphosphate hydrolases"/>
    <property type="match status" value="2"/>
</dbReference>
<dbReference type="SUPFAM" id="SSF52540">
    <property type="entry name" value="P-loop containing nucleoside triphosphate hydrolases"/>
    <property type="match status" value="2"/>
</dbReference>
<dbReference type="AlphaFoldDB" id="A0A0A8LCX5"/>
<proteinExistence type="predicted"/>
<dbReference type="GO" id="GO:0016887">
    <property type="term" value="F:ATP hydrolysis activity"/>
    <property type="evidence" value="ECO:0007669"/>
    <property type="project" value="InterPro"/>
</dbReference>
<dbReference type="Pfam" id="PF00664">
    <property type="entry name" value="ABC_membrane"/>
    <property type="match status" value="2"/>
</dbReference>
<feature type="domain" description="ABC transmembrane type-1" evidence="10">
    <location>
        <begin position="19"/>
        <end position="310"/>
    </location>
</feature>
<dbReference type="PROSITE" id="PS50929">
    <property type="entry name" value="ABC_TM1F"/>
    <property type="match status" value="2"/>
</dbReference>
<dbReference type="PANTHER" id="PTHR43394">
    <property type="entry name" value="ATP-DEPENDENT PERMEASE MDL1, MITOCHONDRIAL"/>
    <property type="match status" value="1"/>
</dbReference>
<dbReference type="InterPro" id="IPR036640">
    <property type="entry name" value="ABC1_TM_sf"/>
</dbReference>
<feature type="transmembrane region" description="Helical" evidence="8">
    <location>
        <begin position="14"/>
        <end position="37"/>
    </location>
</feature>
<evidence type="ECO:0000256" key="2">
    <source>
        <dbReference type="ARBA" id="ARBA00022448"/>
    </source>
</evidence>
<organism evidence="11 12">
    <name type="scientific">Kluyveromyces dobzhanskii CBS 2104</name>
    <dbReference type="NCBI Taxonomy" id="1427455"/>
    <lineage>
        <taxon>Eukaryota</taxon>
        <taxon>Fungi</taxon>
        <taxon>Dikarya</taxon>
        <taxon>Ascomycota</taxon>
        <taxon>Saccharomycotina</taxon>
        <taxon>Saccharomycetes</taxon>
        <taxon>Saccharomycetales</taxon>
        <taxon>Saccharomycetaceae</taxon>
        <taxon>Kluyveromyces</taxon>
    </lineage>
</organism>
<feature type="transmembrane region" description="Helical" evidence="8">
    <location>
        <begin position="825"/>
        <end position="844"/>
    </location>
</feature>
<feature type="domain" description="ABC transporter" evidence="9">
    <location>
        <begin position="356"/>
        <end position="592"/>
    </location>
</feature>
<gene>
    <name evidence="11" type="ORF">KLDO_g4219</name>
</gene>
<evidence type="ECO:0000256" key="8">
    <source>
        <dbReference type="SAM" id="Phobius"/>
    </source>
</evidence>
<dbReference type="PROSITE" id="PS50893">
    <property type="entry name" value="ABC_TRANSPORTER_2"/>
    <property type="match status" value="2"/>
</dbReference>
<dbReference type="InterPro" id="IPR039421">
    <property type="entry name" value="Type_1_exporter"/>
</dbReference>
<reference evidence="11 12" key="1">
    <citation type="submission" date="2014-03" db="EMBL/GenBank/DDBJ databases">
        <title>The genome of Kluyveromyces dobzhanskii.</title>
        <authorList>
            <person name="Nystedt B."/>
            <person name="Astrom S."/>
        </authorList>
    </citation>
    <scope>NUCLEOTIDE SEQUENCE [LARGE SCALE GENOMIC DNA]</scope>
    <source>
        <strain evidence="11 12">CBS 2104</strain>
    </source>
</reference>
<evidence type="ECO:0000256" key="6">
    <source>
        <dbReference type="ARBA" id="ARBA00022989"/>
    </source>
</evidence>
<keyword evidence="4" id="KW-0547">Nucleotide-binding</keyword>
<feature type="domain" description="ABC transporter" evidence="9">
    <location>
        <begin position="862"/>
        <end position="1100"/>
    </location>
</feature>
<evidence type="ECO:0000256" key="3">
    <source>
        <dbReference type="ARBA" id="ARBA00022692"/>
    </source>
</evidence>
<dbReference type="PROSITE" id="PS00211">
    <property type="entry name" value="ABC_TRANSPORTER_1"/>
    <property type="match status" value="2"/>
</dbReference>
<name>A0A0A8LCX5_9SACH</name>
<feature type="transmembrane region" description="Helical" evidence="8">
    <location>
        <begin position="246"/>
        <end position="269"/>
    </location>
</feature>
<feature type="transmembrane region" description="Helical" evidence="8">
    <location>
        <begin position="162"/>
        <end position="186"/>
    </location>
</feature>
<dbReference type="GO" id="GO:0016020">
    <property type="term" value="C:membrane"/>
    <property type="evidence" value="ECO:0007669"/>
    <property type="project" value="UniProtKB-SubCell"/>
</dbReference>
<dbReference type="OrthoDB" id="6500128at2759"/>
<dbReference type="SMART" id="SM00382">
    <property type="entry name" value="AAA"/>
    <property type="match status" value="2"/>
</dbReference>
<dbReference type="InterPro" id="IPR027417">
    <property type="entry name" value="P-loop_NTPase"/>
</dbReference>
<dbReference type="FunFam" id="3.40.50.300:FF:000604">
    <property type="entry name" value="ABC transporter B family member 28"/>
    <property type="match status" value="1"/>
</dbReference>
<dbReference type="FunFam" id="3.40.50.300:FF:001471">
    <property type="entry name" value="P-loop containing nucleoside triphosphate hydrolase protein"/>
    <property type="match status" value="1"/>
</dbReference>
<feature type="transmembrane region" description="Helical" evidence="8">
    <location>
        <begin position="850"/>
        <end position="871"/>
    </location>
</feature>
<evidence type="ECO:0000256" key="7">
    <source>
        <dbReference type="ARBA" id="ARBA00023136"/>
    </source>
</evidence>
<dbReference type="Proteomes" id="UP000031516">
    <property type="component" value="Unassembled WGS sequence"/>
</dbReference>
<comment type="subcellular location">
    <subcellularLocation>
        <location evidence="1">Membrane</location>
        <topology evidence="1">Multi-pass membrane protein</topology>
    </subcellularLocation>
</comment>
<evidence type="ECO:0000313" key="11">
    <source>
        <dbReference type="EMBL" id="CDO95998.1"/>
    </source>
</evidence>
<feature type="transmembrane region" description="Helical" evidence="8">
    <location>
        <begin position="281"/>
        <end position="302"/>
    </location>
</feature>
<dbReference type="Pfam" id="PF00005">
    <property type="entry name" value="ABC_tran"/>
    <property type="match status" value="1"/>
</dbReference>
<dbReference type="EMBL" id="CCBQ010000045">
    <property type="protein sequence ID" value="CDO95998.1"/>
    <property type="molecule type" value="Genomic_DNA"/>
</dbReference>
<dbReference type="GO" id="GO:0005524">
    <property type="term" value="F:ATP binding"/>
    <property type="evidence" value="ECO:0007669"/>
    <property type="project" value="UniProtKB-KW"/>
</dbReference>
<feature type="transmembrane region" description="Helical" evidence="8">
    <location>
        <begin position="745"/>
        <end position="765"/>
    </location>
</feature>
<dbReference type="Gene3D" id="1.20.1560.10">
    <property type="entry name" value="ABC transporter type 1, transmembrane domain"/>
    <property type="match status" value="1"/>
</dbReference>
<comment type="caution">
    <text evidence="11">The sequence shown here is derived from an EMBL/GenBank/DDBJ whole genome shotgun (WGS) entry which is preliminary data.</text>
</comment>
<dbReference type="PANTHER" id="PTHR43394:SF15">
    <property type="entry name" value="ALPHA-FACTOR-TRANSPORTING ATPASE"/>
    <property type="match status" value="1"/>
</dbReference>
<dbReference type="SUPFAM" id="SSF90123">
    <property type="entry name" value="ABC transporter transmembrane region"/>
    <property type="match status" value="2"/>
</dbReference>
<dbReference type="CDD" id="cd18577">
    <property type="entry name" value="ABC_6TM_Pgp_ABCB1_D1_like"/>
    <property type="match status" value="1"/>
</dbReference>
<evidence type="ECO:0000259" key="10">
    <source>
        <dbReference type="PROSITE" id="PS50929"/>
    </source>
</evidence>
<dbReference type="InterPro" id="IPR003439">
    <property type="entry name" value="ABC_transporter-like_ATP-bd"/>
</dbReference>
<feature type="transmembrane region" description="Helical" evidence="8">
    <location>
        <begin position="68"/>
        <end position="91"/>
    </location>
</feature>
<dbReference type="InterPro" id="IPR017871">
    <property type="entry name" value="ABC_transporter-like_CS"/>
</dbReference>